<evidence type="ECO:0000256" key="1">
    <source>
        <dbReference type="SAM" id="Phobius"/>
    </source>
</evidence>
<proteinExistence type="predicted"/>
<feature type="transmembrane region" description="Helical" evidence="1">
    <location>
        <begin position="104"/>
        <end position="125"/>
    </location>
</feature>
<name>A0ABV8NMN0_9SPHI</name>
<evidence type="ECO:0000313" key="2">
    <source>
        <dbReference type="EMBL" id="MFC4197714.1"/>
    </source>
</evidence>
<reference evidence="3" key="1">
    <citation type="journal article" date="2019" name="Int. J. Syst. Evol. Microbiol.">
        <title>The Global Catalogue of Microorganisms (GCM) 10K type strain sequencing project: providing services to taxonomists for standard genome sequencing and annotation.</title>
        <authorList>
            <consortium name="The Broad Institute Genomics Platform"/>
            <consortium name="The Broad Institute Genome Sequencing Center for Infectious Disease"/>
            <person name="Wu L."/>
            <person name="Ma J."/>
        </authorList>
    </citation>
    <scope>NUCLEOTIDE SEQUENCE [LARGE SCALE GENOMIC DNA]</scope>
    <source>
        <strain evidence="3">CCM 8689</strain>
    </source>
</reference>
<feature type="transmembrane region" description="Helical" evidence="1">
    <location>
        <begin position="9"/>
        <end position="26"/>
    </location>
</feature>
<feature type="transmembrane region" description="Helical" evidence="1">
    <location>
        <begin position="46"/>
        <end position="67"/>
    </location>
</feature>
<dbReference type="Proteomes" id="UP001595792">
    <property type="component" value="Unassembled WGS sequence"/>
</dbReference>
<dbReference type="EMBL" id="JBHSBY010000125">
    <property type="protein sequence ID" value="MFC4197714.1"/>
    <property type="molecule type" value="Genomic_DNA"/>
</dbReference>
<gene>
    <name evidence="2" type="ORF">ACFOUY_13500</name>
</gene>
<feature type="transmembrane region" description="Helical" evidence="1">
    <location>
        <begin position="79"/>
        <end position="98"/>
    </location>
</feature>
<protein>
    <submittedName>
        <fullName evidence="2">Uncharacterized protein</fullName>
    </submittedName>
</protein>
<accession>A0ABV8NMN0</accession>
<keyword evidence="1" id="KW-1133">Transmembrane helix</keyword>
<dbReference type="RefSeq" id="WP_378961350.1">
    <property type="nucleotide sequence ID" value="NZ_JBHRXC010000001.1"/>
</dbReference>
<evidence type="ECO:0000313" key="3">
    <source>
        <dbReference type="Proteomes" id="UP001595792"/>
    </source>
</evidence>
<sequence>MNKTILKSIGAILAGIVLAAMLSIGADFLFDKLGIMSMENFKQTSLSIIILIVVYRFIFNVVGCYLTAKLAPNKPMKHVIIIGIIGTIFSIFGSFVMWDKAIPFYNIAIILISLPSAWLGGQLFLKKQNGKTKN</sequence>
<comment type="caution">
    <text evidence="2">The sequence shown here is derived from an EMBL/GenBank/DDBJ whole genome shotgun (WGS) entry which is preliminary data.</text>
</comment>
<keyword evidence="1" id="KW-0472">Membrane</keyword>
<organism evidence="2 3">
    <name type="scientific">Pedobacter jamesrossensis</name>
    <dbReference type="NCBI Taxonomy" id="1908238"/>
    <lineage>
        <taxon>Bacteria</taxon>
        <taxon>Pseudomonadati</taxon>
        <taxon>Bacteroidota</taxon>
        <taxon>Sphingobacteriia</taxon>
        <taxon>Sphingobacteriales</taxon>
        <taxon>Sphingobacteriaceae</taxon>
        <taxon>Pedobacter</taxon>
    </lineage>
</organism>
<keyword evidence="3" id="KW-1185">Reference proteome</keyword>
<keyword evidence="1" id="KW-0812">Transmembrane</keyword>